<evidence type="ECO:0000313" key="1">
    <source>
        <dbReference type="EMBL" id="WOX56836.1"/>
    </source>
</evidence>
<organism evidence="1 2">
    <name type="scientific">Methanoculleus receptaculi</name>
    <dbReference type="NCBI Taxonomy" id="394967"/>
    <lineage>
        <taxon>Archaea</taxon>
        <taxon>Methanobacteriati</taxon>
        <taxon>Methanobacteriota</taxon>
        <taxon>Stenosarchaea group</taxon>
        <taxon>Methanomicrobia</taxon>
        <taxon>Methanomicrobiales</taxon>
        <taxon>Methanomicrobiaceae</taxon>
        <taxon>Methanoculleus</taxon>
    </lineage>
</organism>
<dbReference type="EMBL" id="CP137642">
    <property type="protein sequence ID" value="WOX56836.1"/>
    <property type="molecule type" value="Genomic_DNA"/>
</dbReference>
<keyword evidence="2" id="KW-1185">Reference proteome</keyword>
<proteinExistence type="predicted"/>
<dbReference type="KEGG" id="mrc:R6Y96_05795"/>
<evidence type="ECO:0000313" key="2">
    <source>
        <dbReference type="Proteomes" id="UP001305652"/>
    </source>
</evidence>
<gene>
    <name evidence="1" type="ORF">R6Y96_05795</name>
</gene>
<name>A0AAX4FUL3_9EURY</name>
<reference evidence="1 2" key="1">
    <citation type="submission" date="2023-10" db="EMBL/GenBank/DDBJ databases">
        <title>The complete genome sequence of Methanoculleus receptaculi DSM 18860.</title>
        <authorList>
            <person name="Lai S.-J."/>
            <person name="You Y.-T."/>
            <person name="Chen S.-C."/>
        </authorList>
    </citation>
    <scope>NUCLEOTIDE SEQUENCE [LARGE SCALE GENOMIC DNA]</scope>
    <source>
        <strain evidence="1 2">DSM 18860</strain>
    </source>
</reference>
<sequence length="201" mass="22290">MKKRLPVSPMLVDLVVNALDSMDGVAFTDLASCPHCGGDVKGYDMRAKRFAVVIENGKRRTIRVMVKRFRCQDCGSLCCADAPFYPNTRLASPIVDLCVLLAQQMPFNRVAQYLREMRLVVDRGTIRNYASREFEFGAIPATDVFGLQLPLSLLNLATLTLNRKGGPIVGAEALAACGFPAADRTPLHPGRPPKERYQRYE</sequence>
<dbReference type="RefSeq" id="WP_318620266.1">
    <property type="nucleotide sequence ID" value="NZ_CP137642.1"/>
</dbReference>
<dbReference type="GeneID" id="85732650"/>
<accession>A0AAX4FUL3</accession>
<dbReference type="Proteomes" id="UP001305652">
    <property type="component" value="Chromosome"/>
</dbReference>
<dbReference type="AlphaFoldDB" id="A0AAX4FUL3"/>
<evidence type="ECO:0008006" key="3">
    <source>
        <dbReference type="Google" id="ProtNLM"/>
    </source>
</evidence>
<protein>
    <recommendedName>
        <fullName evidence="3">Transposase</fullName>
    </recommendedName>
</protein>